<sequence>MDVSTFVYVISSVPSSLAETLVNSSTLVCIICITVESTVEPTVPDFTYGPMKATASISIGSLLPISHESASFGCSSLNTFDTNEHFACSPPPGGRSGMFWRASSFSSAPYSIVSISLSMCSMRLRRCTSSASSRRCASSDTGGAPGKAMMMMLMLSRLPFCRQIVRQLEAVVHELAQLDVAHHVPHAVARQHQKLVRLLPVAAEDLRLGRHQLLALAEVVHVLVVVVAEGTAHRQATVHPLDHHRAARVLDTLLLARQDGFVVLRGEDGLSVLTQDSPGIATVRHVQLLAGDKGANGRRAGFVHARRQLRDVAHRLVQLQEAGVDALRDVVVAELGRGDDALQQVGRTVLRHVVPRVPIEHREVVPVVEILPETGFRMIRVLHLAPPALHRTDAVTQPIAFAVLVRLDTVPNLLSIFRKLLELYATRHCSSSFQLPSNRFTPSFEALRFFRLRFRVICFSVAMIVPYSRQDNVKLRRELPLIRISSGCVLKPSPSG</sequence>
<reference evidence="2" key="1">
    <citation type="submission" date="2014-01" db="EMBL/GenBank/DDBJ databases">
        <title>The Genome Sequence of Anopheles farauti FAR1 (V2).</title>
        <authorList>
            <consortium name="The Broad Institute Genomics Platform"/>
            <person name="Neafsey D.E."/>
            <person name="Besansky N."/>
            <person name="Howell P."/>
            <person name="Walton C."/>
            <person name="Young S.K."/>
            <person name="Zeng Q."/>
            <person name="Gargeya S."/>
            <person name="Fitzgerald M."/>
            <person name="Haas B."/>
            <person name="Abouelleil A."/>
            <person name="Allen A.W."/>
            <person name="Alvarado L."/>
            <person name="Arachchi H.M."/>
            <person name="Berlin A.M."/>
            <person name="Chapman S.B."/>
            <person name="Gainer-Dewar J."/>
            <person name="Goldberg J."/>
            <person name="Griggs A."/>
            <person name="Gujja S."/>
            <person name="Hansen M."/>
            <person name="Howarth C."/>
            <person name="Imamovic A."/>
            <person name="Ireland A."/>
            <person name="Larimer J."/>
            <person name="McCowan C."/>
            <person name="Murphy C."/>
            <person name="Pearson M."/>
            <person name="Poon T.W."/>
            <person name="Priest M."/>
            <person name="Roberts A."/>
            <person name="Saif S."/>
            <person name="Shea T."/>
            <person name="Sisk P."/>
            <person name="Sykes S."/>
            <person name="Wortman J."/>
            <person name="Nusbaum C."/>
            <person name="Birren B."/>
        </authorList>
    </citation>
    <scope>NUCLEOTIDE SEQUENCE [LARGE SCALE GENOMIC DNA]</scope>
    <source>
        <strain evidence="2">FAR1</strain>
    </source>
</reference>
<accession>A0A182QMJ1</accession>
<reference evidence="1" key="2">
    <citation type="submission" date="2020-05" db="UniProtKB">
        <authorList>
            <consortium name="EnsemblMetazoa"/>
        </authorList>
    </citation>
    <scope>IDENTIFICATION</scope>
    <source>
        <strain evidence="1">FAR1</strain>
    </source>
</reference>
<dbReference type="VEuPathDB" id="VectorBase:AFAF013192"/>
<dbReference type="Proteomes" id="UP000075886">
    <property type="component" value="Unassembled WGS sequence"/>
</dbReference>
<dbReference type="AlphaFoldDB" id="A0A182QMJ1"/>
<dbReference type="EnsemblMetazoa" id="AFAF013192-RA">
    <property type="protein sequence ID" value="AFAF013192-PA"/>
    <property type="gene ID" value="AFAF013192"/>
</dbReference>
<proteinExistence type="predicted"/>
<dbReference type="EMBL" id="AXCN02000761">
    <property type="status" value="NOT_ANNOTATED_CDS"/>
    <property type="molecule type" value="Genomic_DNA"/>
</dbReference>
<name>A0A182QMJ1_9DIPT</name>
<evidence type="ECO:0000313" key="2">
    <source>
        <dbReference type="Proteomes" id="UP000075886"/>
    </source>
</evidence>
<keyword evidence="2" id="KW-1185">Reference proteome</keyword>
<protein>
    <submittedName>
        <fullName evidence="1">Uncharacterized protein</fullName>
    </submittedName>
</protein>
<evidence type="ECO:0000313" key="1">
    <source>
        <dbReference type="EnsemblMetazoa" id="AFAF013192-PA"/>
    </source>
</evidence>
<organism evidence="1 2">
    <name type="scientific">Anopheles farauti</name>
    <dbReference type="NCBI Taxonomy" id="69004"/>
    <lineage>
        <taxon>Eukaryota</taxon>
        <taxon>Metazoa</taxon>
        <taxon>Ecdysozoa</taxon>
        <taxon>Arthropoda</taxon>
        <taxon>Hexapoda</taxon>
        <taxon>Insecta</taxon>
        <taxon>Pterygota</taxon>
        <taxon>Neoptera</taxon>
        <taxon>Endopterygota</taxon>
        <taxon>Diptera</taxon>
        <taxon>Nematocera</taxon>
        <taxon>Culicoidea</taxon>
        <taxon>Culicidae</taxon>
        <taxon>Anophelinae</taxon>
        <taxon>Anopheles</taxon>
    </lineage>
</organism>